<evidence type="ECO:0000256" key="8">
    <source>
        <dbReference type="SAM" id="Phobius"/>
    </source>
</evidence>
<evidence type="ECO:0000256" key="4">
    <source>
        <dbReference type="ARBA" id="ARBA00022840"/>
    </source>
</evidence>
<dbReference type="PROSITE" id="PS00154">
    <property type="entry name" value="ATPASE_E1_E2"/>
    <property type="match status" value="1"/>
</dbReference>
<dbReference type="Pfam" id="PF00122">
    <property type="entry name" value="E1-E2_ATPase"/>
    <property type="match status" value="1"/>
</dbReference>
<feature type="transmembrane region" description="Helical" evidence="8">
    <location>
        <begin position="37"/>
        <end position="63"/>
    </location>
</feature>
<comment type="subcellular location">
    <subcellularLocation>
        <location evidence="1">Membrane</location>
        <topology evidence="1">Multi-pass membrane protein</topology>
    </subcellularLocation>
</comment>
<evidence type="ECO:0000259" key="9">
    <source>
        <dbReference type="SMART" id="SM00831"/>
    </source>
</evidence>
<dbReference type="SUPFAM" id="SSF56784">
    <property type="entry name" value="HAD-like"/>
    <property type="match status" value="1"/>
</dbReference>
<name>A0A1F4UKW4_UNCKA</name>
<accession>A0A1F4UKW4</accession>
<dbReference type="InterPro" id="IPR023298">
    <property type="entry name" value="ATPase_P-typ_TM_dom_sf"/>
</dbReference>
<feature type="transmembrane region" description="Helical" evidence="8">
    <location>
        <begin position="69"/>
        <end position="85"/>
    </location>
</feature>
<feature type="transmembrane region" description="Helical" evidence="8">
    <location>
        <begin position="749"/>
        <end position="770"/>
    </location>
</feature>
<keyword evidence="3" id="KW-0547">Nucleotide-binding</keyword>
<gene>
    <name evidence="10" type="ORF">A2V49_01075</name>
</gene>
<feature type="transmembrane region" description="Helical" evidence="8">
    <location>
        <begin position="713"/>
        <end position="743"/>
    </location>
</feature>
<evidence type="ECO:0000256" key="1">
    <source>
        <dbReference type="ARBA" id="ARBA00004141"/>
    </source>
</evidence>
<keyword evidence="2 8" id="KW-0812">Transmembrane</keyword>
<evidence type="ECO:0000256" key="6">
    <source>
        <dbReference type="ARBA" id="ARBA00022989"/>
    </source>
</evidence>
<dbReference type="AlphaFoldDB" id="A0A1F4UKW4"/>
<dbReference type="InterPro" id="IPR059000">
    <property type="entry name" value="ATPase_P-type_domA"/>
</dbReference>
<dbReference type="InterPro" id="IPR008250">
    <property type="entry name" value="ATPase_P-typ_transduc_dom_A_sf"/>
</dbReference>
<evidence type="ECO:0000256" key="2">
    <source>
        <dbReference type="ARBA" id="ARBA00022692"/>
    </source>
</evidence>
<keyword evidence="5" id="KW-1278">Translocase</keyword>
<dbReference type="GO" id="GO:0016887">
    <property type="term" value="F:ATP hydrolysis activity"/>
    <property type="evidence" value="ECO:0007669"/>
    <property type="project" value="InterPro"/>
</dbReference>
<evidence type="ECO:0000256" key="7">
    <source>
        <dbReference type="ARBA" id="ARBA00023136"/>
    </source>
</evidence>
<dbReference type="Gene3D" id="3.40.1110.10">
    <property type="entry name" value="Calcium-transporting ATPase, cytoplasmic domain N"/>
    <property type="match status" value="2"/>
</dbReference>
<dbReference type="InterPro" id="IPR044492">
    <property type="entry name" value="P_typ_ATPase_HD_dom"/>
</dbReference>
<dbReference type="InterPro" id="IPR023214">
    <property type="entry name" value="HAD_sf"/>
</dbReference>
<dbReference type="PANTHER" id="PTHR42861">
    <property type="entry name" value="CALCIUM-TRANSPORTING ATPASE"/>
    <property type="match status" value="1"/>
</dbReference>
<dbReference type="Gene3D" id="1.20.1110.10">
    <property type="entry name" value="Calcium-transporting ATPase, transmembrane domain"/>
    <property type="match status" value="3"/>
</dbReference>
<organism evidence="10 11">
    <name type="scientific">candidate division WWE3 bacterium RBG_19FT_COMBO_34_6</name>
    <dbReference type="NCBI Taxonomy" id="1802612"/>
    <lineage>
        <taxon>Bacteria</taxon>
        <taxon>Katanobacteria</taxon>
    </lineage>
</organism>
<proteinExistence type="predicted"/>
<dbReference type="InterPro" id="IPR018303">
    <property type="entry name" value="ATPase_P-typ_P_site"/>
</dbReference>
<feature type="transmembrane region" description="Helical" evidence="8">
    <location>
        <begin position="813"/>
        <end position="835"/>
    </location>
</feature>
<evidence type="ECO:0000256" key="5">
    <source>
        <dbReference type="ARBA" id="ARBA00022967"/>
    </source>
</evidence>
<dbReference type="GO" id="GO:0016020">
    <property type="term" value="C:membrane"/>
    <property type="evidence" value="ECO:0007669"/>
    <property type="project" value="UniProtKB-SubCell"/>
</dbReference>
<evidence type="ECO:0000313" key="11">
    <source>
        <dbReference type="Proteomes" id="UP000178615"/>
    </source>
</evidence>
<dbReference type="InterPro" id="IPR023299">
    <property type="entry name" value="ATPase_P-typ_cyto_dom_N"/>
</dbReference>
<evidence type="ECO:0000313" key="10">
    <source>
        <dbReference type="EMBL" id="OGC45539.1"/>
    </source>
</evidence>
<comment type="caution">
    <text evidence="10">The sequence shown here is derived from an EMBL/GenBank/DDBJ whole genome shotgun (WGS) entry which is preliminary data.</text>
</comment>
<dbReference type="Pfam" id="PF00689">
    <property type="entry name" value="Cation_ATPase_C"/>
    <property type="match status" value="1"/>
</dbReference>
<dbReference type="NCBIfam" id="TIGR01494">
    <property type="entry name" value="ATPase_P-type"/>
    <property type="match status" value="2"/>
</dbReference>
<keyword evidence="6 8" id="KW-1133">Transmembrane helix</keyword>
<dbReference type="InterPro" id="IPR004014">
    <property type="entry name" value="ATPase_P-typ_cation-transptr_N"/>
</dbReference>
<dbReference type="SFLD" id="SFLDS00003">
    <property type="entry name" value="Haloacid_Dehalogenase"/>
    <property type="match status" value="1"/>
</dbReference>
<dbReference type="SFLD" id="SFLDF00027">
    <property type="entry name" value="p-type_atpase"/>
    <property type="match status" value="1"/>
</dbReference>
<dbReference type="GO" id="GO:0005524">
    <property type="term" value="F:ATP binding"/>
    <property type="evidence" value="ECO:0007669"/>
    <property type="project" value="UniProtKB-KW"/>
</dbReference>
<dbReference type="Pfam" id="PF00702">
    <property type="entry name" value="Hydrolase"/>
    <property type="match status" value="1"/>
</dbReference>
<protein>
    <recommendedName>
        <fullName evidence="9">Cation-transporting P-type ATPase N-terminal domain-containing protein</fullName>
    </recommendedName>
</protein>
<reference evidence="10 11" key="1">
    <citation type="journal article" date="2016" name="Nat. Commun.">
        <title>Thousands of microbial genomes shed light on interconnected biogeochemical processes in an aquifer system.</title>
        <authorList>
            <person name="Anantharaman K."/>
            <person name="Brown C.T."/>
            <person name="Hug L.A."/>
            <person name="Sharon I."/>
            <person name="Castelle C.J."/>
            <person name="Probst A.J."/>
            <person name="Thomas B.C."/>
            <person name="Singh A."/>
            <person name="Wilkins M.J."/>
            <person name="Karaoz U."/>
            <person name="Brodie E.L."/>
            <person name="Williams K.H."/>
            <person name="Hubbard S.S."/>
            <person name="Banfield J.F."/>
        </authorList>
    </citation>
    <scope>NUCLEOTIDE SEQUENCE [LARGE SCALE GENOMIC DNA]</scope>
</reference>
<dbReference type="PRINTS" id="PR00119">
    <property type="entry name" value="CATATPASE"/>
</dbReference>
<dbReference type="InterPro" id="IPR036412">
    <property type="entry name" value="HAD-like_sf"/>
</dbReference>
<feature type="transmembrane region" description="Helical" evidence="8">
    <location>
        <begin position="231"/>
        <end position="252"/>
    </location>
</feature>
<keyword evidence="7 8" id="KW-0472">Membrane</keyword>
<sequence length="843" mass="93967">MYNKYMEKYYGLKNSEVKERLTRDGYNEIPSEKSKSIFSLILSLFKEPMILLLSAAGLLYLLLGEPKDAVVLLFSIIVVIAITLFQQHKTEGALQALRDLSSPRALVVREGQQIRIPGREVVIDDIINLFEGDRIPADAVVLFSQNLQIDESLLTGESLPVNKIEWDGVSKQPQPGGDNAAFVYSGTLITQGSGTARVTSIGIKTEMGKIGKTLSTISEKDPPLKKELAKIVSLFLVVGSILCLSLIFIQIFKGEVWINAFLSGLTLSMAMLPEEFPVVLLIFFTLGAWRLSKKNVLTRNNQAIETLGAATVLCVDKTGTLTLNLMRFSSIVTENEDIDLSNPDKEIKDIGKEIFEYTKLASKRHAYDPLEKEINEKFDQYISKGFDIYKDWHLKKQYNLSKEIFAISRVWQSPTNEKYIIASKGAPEAIMKLCKMDELTQNRIMKKVEEMSNNGQRVLAVAKAEFEGSDFPLSQSDFDHKYLGLIGFVDPIRPDVSNSVKECYKAGIRVIMITGDYPGTAQFIAAQAGIKNTLHFITGTELEKLSKEELQEKINNINIFARVVPEQKLAIIEALKSNNEIVAMTGDGVNDAPALKTAHIGIAMGERGTDVARESSDLVLLGDDFTSIVSAVKLGRRIYDNLQKAVSYIFSIHIPIAGIALLPTLFDLPTLLYPVHIAFLELVIDPACSTVYESEHSEAEIMKRSPRNIKKRLFEGSQVLIASLQGFTLLATAISVFLLSIFIGDDSNTARTLAFLTMVLTNLALILVNLSRKSALLKFETHKNKAFYFISLSAVLFLAMVLSTPFLRDIFHFSQIGFIDFTIVLITTLICYFLLELLKIFRI</sequence>
<dbReference type="SMART" id="SM00831">
    <property type="entry name" value="Cation_ATPase_N"/>
    <property type="match status" value="1"/>
</dbReference>
<feature type="transmembrane region" description="Helical" evidence="8">
    <location>
        <begin position="786"/>
        <end position="807"/>
    </location>
</feature>
<dbReference type="SFLD" id="SFLDG00002">
    <property type="entry name" value="C1.7:_P-type_atpase_like"/>
    <property type="match status" value="1"/>
</dbReference>
<dbReference type="Gene3D" id="2.70.150.10">
    <property type="entry name" value="Calcium-transporting ATPase, cytoplasmic transduction domain A"/>
    <property type="match status" value="1"/>
</dbReference>
<feature type="domain" description="Cation-transporting P-type ATPase N-terminal" evidence="9">
    <location>
        <begin position="4"/>
        <end position="65"/>
    </location>
</feature>
<dbReference type="Gene3D" id="3.40.50.1000">
    <property type="entry name" value="HAD superfamily/HAD-like"/>
    <property type="match status" value="2"/>
</dbReference>
<dbReference type="SUPFAM" id="SSF81665">
    <property type="entry name" value="Calcium ATPase, transmembrane domain M"/>
    <property type="match status" value="1"/>
</dbReference>
<dbReference type="InterPro" id="IPR006068">
    <property type="entry name" value="ATPase_P-typ_cation-transptr_C"/>
</dbReference>
<keyword evidence="4" id="KW-0067">ATP-binding</keyword>
<feature type="transmembrane region" description="Helical" evidence="8">
    <location>
        <begin position="264"/>
        <end position="289"/>
    </location>
</feature>
<dbReference type="Pfam" id="PF00690">
    <property type="entry name" value="Cation_ATPase_N"/>
    <property type="match status" value="1"/>
</dbReference>
<dbReference type="Proteomes" id="UP000178615">
    <property type="component" value="Unassembled WGS sequence"/>
</dbReference>
<dbReference type="SUPFAM" id="SSF81653">
    <property type="entry name" value="Calcium ATPase, transduction domain A"/>
    <property type="match status" value="1"/>
</dbReference>
<evidence type="ECO:0000256" key="3">
    <source>
        <dbReference type="ARBA" id="ARBA00022741"/>
    </source>
</evidence>
<dbReference type="PRINTS" id="PR00120">
    <property type="entry name" value="HATPASE"/>
</dbReference>
<dbReference type="EMBL" id="MEUV01000028">
    <property type="protein sequence ID" value="OGC45539.1"/>
    <property type="molecule type" value="Genomic_DNA"/>
</dbReference>
<dbReference type="InterPro" id="IPR001757">
    <property type="entry name" value="P_typ_ATPase"/>
</dbReference>